<evidence type="ECO:0000313" key="6">
    <source>
        <dbReference type="EMBL" id="CTP85204.1"/>
    </source>
</evidence>
<dbReference type="PANTHER" id="PTHR30363">
    <property type="entry name" value="HTH-TYPE TRANSCRIPTIONAL REGULATOR SRLR-RELATED"/>
    <property type="match status" value="1"/>
</dbReference>
<evidence type="ECO:0000256" key="3">
    <source>
        <dbReference type="ARBA" id="ARBA00023125"/>
    </source>
</evidence>
<accession>A0A0K2ZLX5</accession>
<keyword evidence="3" id="KW-0238">DNA-binding</keyword>
<reference evidence="7" key="1">
    <citation type="submission" date="2015-07" db="EMBL/GenBank/DDBJ databases">
        <authorList>
            <person name="Wibberg D."/>
        </authorList>
    </citation>
    <scope>NUCLEOTIDE SEQUENCE [LARGE SCALE GENOMIC DNA]</scope>
</reference>
<name>A0A0K2ZLX5_9XANT</name>
<dbReference type="Gene3D" id="3.30.750.70">
    <property type="entry name" value="4-hydroxybutyrate coenzyme like domains"/>
    <property type="match status" value="1"/>
</dbReference>
<dbReference type="SUPFAM" id="SSF46785">
    <property type="entry name" value="Winged helix' DNA-binding domain"/>
    <property type="match status" value="1"/>
</dbReference>
<protein>
    <submittedName>
        <fullName evidence="6">Glycerol-3-phosphate regulon repressor</fullName>
    </submittedName>
</protein>
<dbReference type="PROSITE" id="PS51000">
    <property type="entry name" value="HTH_DEOR_2"/>
    <property type="match status" value="1"/>
</dbReference>
<dbReference type="GO" id="GO:0003677">
    <property type="term" value="F:DNA binding"/>
    <property type="evidence" value="ECO:0007669"/>
    <property type="project" value="UniProtKB-KW"/>
</dbReference>
<dbReference type="InterPro" id="IPR037171">
    <property type="entry name" value="NagB/RpiA_transferase-like"/>
</dbReference>
<dbReference type="PANTHER" id="PTHR30363:SF4">
    <property type="entry name" value="GLYCEROL-3-PHOSPHATE REGULON REPRESSOR"/>
    <property type="match status" value="1"/>
</dbReference>
<dbReference type="InterPro" id="IPR001034">
    <property type="entry name" value="DeoR_HTH"/>
</dbReference>
<keyword evidence="4" id="KW-0804">Transcription</keyword>
<dbReference type="EMBL" id="CXOI01000019">
    <property type="protein sequence ID" value="CTP85204.1"/>
    <property type="molecule type" value="Genomic_DNA"/>
</dbReference>
<dbReference type="InterPro" id="IPR014036">
    <property type="entry name" value="DeoR-like_C"/>
</dbReference>
<proteinExistence type="predicted"/>
<evidence type="ECO:0000256" key="1">
    <source>
        <dbReference type="ARBA" id="ARBA00022491"/>
    </source>
</evidence>
<dbReference type="SMART" id="SM00420">
    <property type="entry name" value="HTH_DEOR"/>
    <property type="match status" value="1"/>
</dbReference>
<evidence type="ECO:0000256" key="2">
    <source>
        <dbReference type="ARBA" id="ARBA00023015"/>
    </source>
</evidence>
<dbReference type="Pfam" id="PF08220">
    <property type="entry name" value="HTH_DeoR"/>
    <property type="match status" value="1"/>
</dbReference>
<dbReference type="AlphaFoldDB" id="A0A0K2ZLX5"/>
<dbReference type="PRINTS" id="PR00037">
    <property type="entry name" value="HTHLACR"/>
</dbReference>
<dbReference type="SUPFAM" id="SSF100950">
    <property type="entry name" value="NagB/RpiA/CoA transferase-like"/>
    <property type="match status" value="1"/>
</dbReference>
<dbReference type="Pfam" id="PF00455">
    <property type="entry name" value="DeoRC"/>
    <property type="match status" value="1"/>
</dbReference>
<keyword evidence="1" id="KW-0678">Repressor</keyword>
<dbReference type="GO" id="GO:0003700">
    <property type="term" value="F:DNA-binding transcription factor activity"/>
    <property type="evidence" value="ECO:0007669"/>
    <property type="project" value="InterPro"/>
</dbReference>
<feature type="domain" description="HTH deoR-type" evidence="5">
    <location>
        <begin position="37"/>
        <end position="92"/>
    </location>
</feature>
<dbReference type="InterPro" id="IPR018356">
    <property type="entry name" value="Tscrpt_reg_HTH_DeoR_CS"/>
</dbReference>
<dbReference type="SMART" id="SM01134">
    <property type="entry name" value="DeoRC"/>
    <property type="match status" value="1"/>
</dbReference>
<dbReference type="InterPro" id="IPR050313">
    <property type="entry name" value="Carb_Metab_HTH_regulators"/>
</dbReference>
<evidence type="ECO:0000256" key="4">
    <source>
        <dbReference type="ARBA" id="ARBA00023163"/>
    </source>
</evidence>
<evidence type="ECO:0000259" key="5">
    <source>
        <dbReference type="PROSITE" id="PS51000"/>
    </source>
</evidence>
<keyword evidence="2" id="KW-0805">Transcription regulation</keyword>
<sequence>MCAIAIAAAAGVCIGPRMRHHRRMDNTIPKPSAVPALNPRQEQLVALVRQQGYAEVEGLATRFDVTPQTIRRDLTLLCEAGVLRRYHGGVSLPSSVENLAYTARKSLQALEKRRIATLLAQHIPDDASLFINIGTTNEDVARALMGHSGLRVITNNLNVAVMMSANPSFEVMVAGGRVRGRDQGVTGEATIELIRQFKVDFGVIGISGIDPDGTLLDFDFHEVRVAQAIIEHSRQVFLAADHSKLGRNAMVRLGPIARVQAWFTDRAPPPELAVVLDEAGTRVFVAEGGAEGEAEAETVAGDQADPD</sequence>
<evidence type="ECO:0000313" key="7">
    <source>
        <dbReference type="Proteomes" id="UP000046187"/>
    </source>
</evidence>
<keyword evidence="7" id="KW-1185">Reference proteome</keyword>
<gene>
    <name evidence="6" type="primary">glpR</name>
    <name evidence="6" type="ORF">XTALMG727_1246</name>
</gene>
<dbReference type="Proteomes" id="UP000046187">
    <property type="component" value="Unassembled WGS sequence"/>
</dbReference>
<dbReference type="InterPro" id="IPR036390">
    <property type="entry name" value="WH_DNA-bd_sf"/>
</dbReference>
<organism evidence="6 7">
    <name type="scientific">Xanthomonas graminis pv. arrhenatheri LMG 727</name>
    <dbReference type="NCBI Taxonomy" id="1195923"/>
    <lineage>
        <taxon>Bacteria</taxon>
        <taxon>Pseudomonadati</taxon>
        <taxon>Pseudomonadota</taxon>
        <taxon>Gammaproteobacteria</taxon>
        <taxon>Lysobacterales</taxon>
        <taxon>Lysobacteraceae</taxon>
        <taxon>Xanthomonas</taxon>
        <taxon>Xanthomonas translucens group</taxon>
        <taxon>Xanthomonas graminis</taxon>
    </lineage>
</organism>
<dbReference type="PROSITE" id="PS00894">
    <property type="entry name" value="HTH_DEOR_1"/>
    <property type="match status" value="1"/>
</dbReference>